<dbReference type="InterPro" id="IPR017930">
    <property type="entry name" value="Myb_dom"/>
</dbReference>
<comment type="caution">
    <text evidence="3">The sequence shown here is derived from an EMBL/GenBank/DDBJ whole genome shotgun (WGS) entry which is preliminary data.</text>
</comment>
<dbReference type="PROSITE" id="PS50090">
    <property type="entry name" value="MYB_LIKE"/>
    <property type="match status" value="2"/>
</dbReference>
<feature type="domain" description="HTH myb-type" evidence="2">
    <location>
        <begin position="1"/>
        <end position="58"/>
    </location>
</feature>
<gene>
    <name evidence="3" type="ORF">cubi_02349</name>
</gene>
<dbReference type="Pfam" id="PF13921">
    <property type="entry name" value="Myb_DNA-bind_6"/>
    <property type="match status" value="1"/>
</dbReference>
<dbReference type="CDD" id="cd00167">
    <property type="entry name" value="SANT"/>
    <property type="match status" value="2"/>
</dbReference>
<evidence type="ECO:0000259" key="1">
    <source>
        <dbReference type="PROSITE" id="PS50090"/>
    </source>
</evidence>
<reference evidence="3 4" key="1">
    <citation type="submission" date="2016-10" db="EMBL/GenBank/DDBJ databases">
        <title>Reductive evolution of mitochondrial metabolism and differential evolution of invasion-related proteins in Cryptosporidium.</title>
        <authorList>
            <person name="Liu S."/>
            <person name="Roellig D.M."/>
            <person name="Guo Y."/>
            <person name="Li N."/>
            <person name="Frace M.A."/>
            <person name="Tang K."/>
            <person name="Zhang L."/>
            <person name="Feng Y."/>
            <person name="Xiao L."/>
        </authorList>
    </citation>
    <scope>NUCLEOTIDE SEQUENCE [LARGE SCALE GENOMIC DNA]</scope>
    <source>
        <strain evidence="3">39726</strain>
    </source>
</reference>
<dbReference type="Gene3D" id="1.10.10.60">
    <property type="entry name" value="Homeodomain-like"/>
    <property type="match status" value="2"/>
</dbReference>
<evidence type="ECO:0000259" key="2">
    <source>
        <dbReference type="PROSITE" id="PS51294"/>
    </source>
</evidence>
<dbReference type="PANTHER" id="PTHR45614:SF25">
    <property type="entry name" value="MYB PROTEIN"/>
    <property type="match status" value="1"/>
</dbReference>
<dbReference type="PROSITE" id="PS51294">
    <property type="entry name" value="HTH_MYB"/>
    <property type="match status" value="2"/>
</dbReference>
<evidence type="ECO:0000313" key="3">
    <source>
        <dbReference type="EMBL" id="OII73118.1"/>
    </source>
</evidence>
<dbReference type="AlphaFoldDB" id="A0A1J4MFV7"/>
<dbReference type="GO" id="GO:0000978">
    <property type="term" value="F:RNA polymerase II cis-regulatory region sequence-specific DNA binding"/>
    <property type="evidence" value="ECO:0007669"/>
    <property type="project" value="TreeGrafter"/>
</dbReference>
<dbReference type="SMART" id="SM00717">
    <property type="entry name" value="SANT"/>
    <property type="match status" value="2"/>
</dbReference>
<protein>
    <submittedName>
        <fullName evidence="3">MYB proto-oncogene protein</fullName>
    </submittedName>
</protein>
<feature type="domain" description="Myb-like" evidence="1">
    <location>
        <begin position="1"/>
        <end position="54"/>
    </location>
</feature>
<organism evidence="3 4">
    <name type="scientific">Cryptosporidium ubiquitum</name>
    <dbReference type="NCBI Taxonomy" id="857276"/>
    <lineage>
        <taxon>Eukaryota</taxon>
        <taxon>Sar</taxon>
        <taxon>Alveolata</taxon>
        <taxon>Apicomplexa</taxon>
        <taxon>Conoidasida</taxon>
        <taxon>Coccidia</taxon>
        <taxon>Eucoccidiorida</taxon>
        <taxon>Eimeriorina</taxon>
        <taxon>Cryptosporidiidae</taxon>
        <taxon>Cryptosporidium</taxon>
    </lineage>
</organism>
<name>A0A1J4MFV7_9CRYT</name>
<dbReference type="VEuPathDB" id="CryptoDB:cubi_02349"/>
<dbReference type="GO" id="GO:0000981">
    <property type="term" value="F:DNA-binding transcription factor activity, RNA polymerase II-specific"/>
    <property type="evidence" value="ECO:0007669"/>
    <property type="project" value="TreeGrafter"/>
</dbReference>
<dbReference type="EMBL" id="LRBP01000017">
    <property type="protein sequence ID" value="OII73118.1"/>
    <property type="molecule type" value="Genomic_DNA"/>
</dbReference>
<dbReference type="OrthoDB" id="330397at2759"/>
<dbReference type="InterPro" id="IPR050560">
    <property type="entry name" value="MYB_TF"/>
</dbReference>
<dbReference type="GO" id="GO:0005634">
    <property type="term" value="C:nucleus"/>
    <property type="evidence" value="ECO:0007669"/>
    <property type="project" value="TreeGrafter"/>
</dbReference>
<accession>A0A1J4MFV7</accession>
<evidence type="ECO:0000313" key="4">
    <source>
        <dbReference type="Proteomes" id="UP000186176"/>
    </source>
</evidence>
<dbReference type="PANTHER" id="PTHR45614">
    <property type="entry name" value="MYB PROTEIN-RELATED"/>
    <property type="match status" value="1"/>
</dbReference>
<dbReference type="InterPro" id="IPR001005">
    <property type="entry name" value="SANT/Myb"/>
</dbReference>
<feature type="domain" description="Myb-like" evidence="1">
    <location>
        <begin position="55"/>
        <end position="105"/>
    </location>
</feature>
<keyword evidence="4" id="KW-1185">Reference proteome</keyword>
<dbReference type="RefSeq" id="XP_028874482.1">
    <property type="nucleotide sequence ID" value="XM_029019361.1"/>
</dbReference>
<dbReference type="InterPro" id="IPR009057">
    <property type="entry name" value="Homeodomain-like_sf"/>
</dbReference>
<dbReference type="SUPFAM" id="SSF46689">
    <property type="entry name" value="Homeodomain-like"/>
    <property type="match status" value="1"/>
</dbReference>
<proteinExistence type="predicted"/>
<dbReference type="Proteomes" id="UP000186176">
    <property type="component" value="Unassembled WGS sequence"/>
</dbReference>
<sequence>MPQEPWNAEEDELLYQLVQRLGPSSWSETARLLNSTLNVNRLAKQCRERWISHVDPRIRRGDWSLSEDRFILNQQNLWGNRWADIARHLPGRTTHAVKNRYHQLQRLLNQGKTKLETILNAPLIHVVPHFLQQTNCFKDNSEKNIEFGNQLKVKKAIIKKRRESIHDYRCLNEKESIDQFKKNKQIYSENEVNCTQIELEIDKFNSELNKKTIENYSGFENFEKKLENNINNDPEIDKQGIQTIESVCKIIPSNSEIEFSPRNFRHTCLEFQQSPPGVLLTSDVGIYPVTPSFTENYNTYKTNNAIEPSTCETNQDNQYILKSEFLTPSSELSESLPSKCIQSICAFNEDPSIYGEMEYRDPNWYVWNENSSGWDNNPIHRLDTGSIADPFLHSFPDI</sequence>
<dbReference type="GeneID" id="39979140"/>
<feature type="domain" description="HTH myb-type" evidence="2">
    <location>
        <begin position="59"/>
        <end position="109"/>
    </location>
</feature>